<feature type="transmembrane region" description="Helical" evidence="5">
    <location>
        <begin position="301"/>
        <end position="319"/>
    </location>
</feature>
<dbReference type="CDD" id="cd15039">
    <property type="entry name" value="7tmB3_Methuselah-like"/>
    <property type="match status" value="2"/>
</dbReference>
<feature type="transmembrane region" description="Helical" evidence="5">
    <location>
        <begin position="666"/>
        <end position="694"/>
    </location>
</feature>
<reference evidence="8" key="2">
    <citation type="submission" date="2021-08" db="EMBL/GenBank/DDBJ databases">
        <authorList>
            <person name="Eriksson T."/>
        </authorList>
    </citation>
    <scope>NUCLEOTIDE SEQUENCE</scope>
    <source>
        <strain evidence="8">Stoneville</strain>
        <tissue evidence="8">Whole head</tissue>
    </source>
</reference>
<feature type="transmembrane region" description="Helical" evidence="5">
    <location>
        <begin position="802"/>
        <end position="821"/>
    </location>
</feature>
<dbReference type="PANTHER" id="PTHR46953:SF2">
    <property type="entry name" value="G-PROTEIN COUPLED RECEPTOR MTH-LIKE 5-RELATED"/>
    <property type="match status" value="1"/>
</dbReference>
<proteinExistence type="predicted"/>
<evidence type="ECO:0000256" key="1">
    <source>
        <dbReference type="ARBA" id="ARBA00004141"/>
    </source>
</evidence>
<dbReference type="InterPro" id="IPR000832">
    <property type="entry name" value="GPCR_2_secretin-like"/>
</dbReference>
<evidence type="ECO:0000256" key="6">
    <source>
        <dbReference type="SAM" id="SignalP"/>
    </source>
</evidence>
<accession>A0A8J6LD03</accession>
<evidence type="ECO:0000256" key="2">
    <source>
        <dbReference type="ARBA" id="ARBA00022692"/>
    </source>
</evidence>
<dbReference type="AlphaFoldDB" id="A0A8J6LD03"/>
<evidence type="ECO:0000313" key="8">
    <source>
        <dbReference type="EMBL" id="KAH0817839.1"/>
    </source>
</evidence>
<dbReference type="PROSITE" id="PS50261">
    <property type="entry name" value="G_PROTEIN_RECEP_F2_4"/>
    <property type="match status" value="2"/>
</dbReference>
<feature type="transmembrane region" description="Helical" evidence="5">
    <location>
        <begin position="137"/>
        <end position="157"/>
    </location>
</feature>
<sequence>MYTLLVGVLLIGGCFSQKPCCPSGDNVLVNRTCADGSPLVALPCQYKYLTPKENGISVDSEDHLHIATSRIPPDEYCVSRSNNTDVFVVCFSDEQNNEDNTVYLVNAVMELVSVVFLILTTVVYLQVPGLLDLQGVCILHSISGLAVSFVVLASNQLSPRALEEKICITLAYIIYFAMLYSFFWLNVLAFHIWRTIARPRFLKMHRYWPYIYYLFGCGGPVLLLIWLVIAHTMRHDINPGFGETKCWFKSTKTQFVYFYAPMGLLLCLNIIYYACTIAVLWRKLTNVDEKKSKVLKYRLLLCVKLFFIMGISWVFELVSAAFQDVNPTLQIFWYVTDGINTLQGILIFLVLVVFRKRVVRGLADRTICGIRLPSGWRAAADDECEEIEEELNLVGKSGAYAPGDRKPERQQSTTINVCLCDITSNWYLNETMNLIHVLLVAVTAVKSELASQNLEPPVKINKCCEEGELYEGKRCTRINATHETPWKPIFTTEDGTKTNLQIKYRLVTGLPDCGPKAPWPIYHYHNSSDRLRLLPTGILRHYFDRNIPHEEELGDTSENSLYHDYEPGKYCLEKKVDGTFVSEFARVCAPDHHVHWTETEFLMRNIVNPVTHGIGITCLLIIAIIYFIMPTLRDLVGNIITTICMCLIVSQVADLIRLLTVFDSHISLIITDTICYFSLLGAFFWLNSLGYYIWKTFKSRNVFLRITDGKKYCYYSAYSWSCTIVLGVLAVFAHFTMDYPEEEPGPDQKEQIGSLGIIIFFVPVAFTILMDIFFFATTLKIINRMHTYGRIHHKLRHSFRMFLLLLLIMTITWLFFLMSFFKFGGLINCYIIVNTFQGPLILYVCIFNQRHVGYLVRKTCCYKSCFCKCCRAEPEAEWGDEMTAMNTGIY</sequence>
<feature type="domain" description="G-protein coupled receptors family 2 profile 2" evidence="7">
    <location>
        <begin position="604"/>
        <end position="849"/>
    </location>
</feature>
<feature type="transmembrane region" description="Helical" evidence="5">
    <location>
        <begin position="103"/>
        <end position="125"/>
    </location>
</feature>
<keyword evidence="3 5" id="KW-1133">Transmembrane helix</keyword>
<feature type="transmembrane region" description="Helical" evidence="5">
    <location>
        <begin position="257"/>
        <end position="281"/>
    </location>
</feature>
<gene>
    <name evidence="8" type="ORF">GEV33_004951</name>
</gene>
<dbReference type="GO" id="GO:0004930">
    <property type="term" value="F:G protein-coupled receptor activity"/>
    <property type="evidence" value="ECO:0007669"/>
    <property type="project" value="InterPro"/>
</dbReference>
<dbReference type="Proteomes" id="UP000719412">
    <property type="component" value="Unassembled WGS sequence"/>
</dbReference>
<keyword evidence="9" id="KW-1185">Reference proteome</keyword>
<dbReference type="SUPFAM" id="SSF81321">
    <property type="entry name" value="Family A G protein-coupled receptor-like"/>
    <property type="match status" value="1"/>
</dbReference>
<name>A0A8J6LD03_TENMO</name>
<dbReference type="Pfam" id="PF00002">
    <property type="entry name" value="7tm_2"/>
    <property type="match status" value="2"/>
</dbReference>
<feature type="signal peptide" evidence="6">
    <location>
        <begin position="1"/>
        <end position="16"/>
    </location>
</feature>
<dbReference type="EMBL" id="JABDTM020018757">
    <property type="protein sequence ID" value="KAH0817839.1"/>
    <property type="molecule type" value="Genomic_DNA"/>
</dbReference>
<protein>
    <recommendedName>
        <fullName evidence="7">G-protein coupled receptors family 2 profile 2 domain-containing protein</fullName>
    </recommendedName>
</protein>
<dbReference type="PRINTS" id="PR00249">
    <property type="entry name" value="GPCRSECRETIN"/>
</dbReference>
<dbReference type="GO" id="GO:0016020">
    <property type="term" value="C:membrane"/>
    <property type="evidence" value="ECO:0007669"/>
    <property type="project" value="UniProtKB-SubCell"/>
</dbReference>
<keyword evidence="6" id="KW-0732">Signal</keyword>
<comment type="subcellular location">
    <subcellularLocation>
        <location evidence="1">Membrane</location>
        <topology evidence="1">Multi-pass membrane protein</topology>
    </subcellularLocation>
</comment>
<feature type="transmembrane region" description="Helical" evidence="5">
    <location>
        <begin position="210"/>
        <end position="229"/>
    </location>
</feature>
<feature type="transmembrane region" description="Helical" evidence="5">
    <location>
        <begin position="169"/>
        <end position="189"/>
    </location>
</feature>
<dbReference type="Gene3D" id="1.20.1070.10">
    <property type="entry name" value="Rhodopsin 7-helix transmembrane proteins"/>
    <property type="match status" value="2"/>
</dbReference>
<organism evidence="8 9">
    <name type="scientific">Tenebrio molitor</name>
    <name type="common">Yellow mealworm beetle</name>
    <dbReference type="NCBI Taxonomy" id="7067"/>
    <lineage>
        <taxon>Eukaryota</taxon>
        <taxon>Metazoa</taxon>
        <taxon>Ecdysozoa</taxon>
        <taxon>Arthropoda</taxon>
        <taxon>Hexapoda</taxon>
        <taxon>Insecta</taxon>
        <taxon>Pterygota</taxon>
        <taxon>Neoptera</taxon>
        <taxon>Endopterygota</taxon>
        <taxon>Coleoptera</taxon>
        <taxon>Polyphaga</taxon>
        <taxon>Cucujiformia</taxon>
        <taxon>Tenebrionidae</taxon>
        <taxon>Tenebrio</taxon>
    </lineage>
</organism>
<evidence type="ECO:0000256" key="3">
    <source>
        <dbReference type="ARBA" id="ARBA00022989"/>
    </source>
</evidence>
<feature type="transmembrane region" description="Helical" evidence="5">
    <location>
        <begin position="331"/>
        <end position="354"/>
    </location>
</feature>
<keyword evidence="2 5" id="KW-0812">Transmembrane</keyword>
<reference evidence="8" key="1">
    <citation type="journal article" date="2020" name="J Insects Food Feed">
        <title>The yellow mealworm (Tenebrio molitor) genome: a resource for the emerging insects as food and feed industry.</title>
        <authorList>
            <person name="Eriksson T."/>
            <person name="Andere A."/>
            <person name="Kelstrup H."/>
            <person name="Emery V."/>
            <person name="Picard C."/>
        </authorList>
    </citation>
    <scope>NUCLEOTIDE SEQUENCE</scope>
    <source>
        <strain evidence="8">Stoneville</strain>
        <tissue evidence="8">Whole head</tissue>
    </source>
</reference>
<feature type="transmembrane region" description="Helical" evidence="5">
    <location>
        <begin position="755"/>
        <end position="782"/>
    </location>
</feature>
<feature type="chain" id="PRO_5035296395" description="G-protein coupled receptors family 2 profile 2 domain-containing protein" evidence="6">
    <location>
        <begin position="17"/>
        <end position="890"/>
    </location>
</feature>
<evidence type="ECO:0000313" key="9">
    <source>
        <dbReference type="Proteomes" id="UP000719412"/>
    </source>
</evidence>
<comment type="caution">
    <text evidence="8">The sequence shown here is derived from an EMBL/GenBank/DDBJ whole genome shotgun (WGS) entry which is preliminary data.</text>
</comment>
<evidence type="ECO:0000256" key="4">
    <source>
        <dbReference type="ARBA" id="ARBA00023136"/>
    </source>
</evidence>
<keyword evidence="4 5" id="KW-0472">Membrane</keyword>
<evidence type="ECO:0000256" key="5">
    <source>
        <dbReference type="SAM" id="Phobius"/>
    </source>
</evidence>
<dbReference type="PANTHER" id="PTHR46953">
    <property type="entry name" value="G-PROTEIN COUPLED RECEPTOR MTH-LIKE 1-RELATED"/>
    <property type="match status" value="1"/>
</dbReference>
<feature type="transmembrane region" description="Helical" evidence="5">
    <location>
        <begin position="827"/>
        <end position="848"/>
    </location>
</feature>
<dbReference type="InterPro" id="IPR052808">
    <property type="entry name" value="GPCR_Mth-like"/>
</dbReference>
<dbReference type="InterPro" id="IPR017981">
    <property type="entry name" value="GPCR_2-like_7TM"/>
</dbReference>
<feature type="transmembrane region" description="Helical" evidence="5">
    <location>
        <begin position="610"/>
        <end position="629"/>
    </location>
</feature>
<evidence type="ECO:0000259" key="7">
    <source>
        <dbReference type="PROSITE" id="PS50261"/>
    </source>
</evidence>
<dbReference type="GO" id="GO:0007166">
    <property type="term" value="P:cell surface receptor signaling pathway"/>
    <property type="evidence" value="ECO:0007669"/>
    <property type="project" value="InterPro"/>
</dbReference>
<feature type="transmembrane region" description="Helical" evidence="5">
    <location>
        <begin position="715"/>
        <end position="735"/>
    </location>
</feature>
<feature type="domain" description="G-protein coupled receptors family 2 profile 2" evidence="7">
    <location>
        <begin position="102"/>
        <end position="355"/>
    </location>
</feature>